<dbReference type="PANTHER" id="PTHR30313">
    <property type="entry name" value="DNA PRIMASE"/>
    <property type="match status" value="1"/>
</dbReference>
<keyword evidence="9" id="KW-0862">Zinc</keyword>
<organism evidence="15 16">
    <name type="scientific">Bacteroides uniformis</name>
    <dbReference type="NCBI Taxonomy" id="820"/>
    <lineage>
        <taxon>Bacteria</taxon>
        <taxon>Pseudomonadati</taxon>
        <taxon>Bacteroidota</taxon>
        <taxon>Bacteroidia</taxon>
        <taxon>Bacteroidales</taxon>
        <taxon>Bacteroidaceae</taxon>
        <taxon>Bacteroides</taxon>
    </lineage>
</organism>
<keyword evidence="6" id="KW-0235">DNA replication</keyword>
<dbReference type="Proteomes" id="UP000095766">
    <property type="component" value="Unassembled WGS sequence"/>
</dbReference>
<accession>A0A174VCZ3</accession>
<feature type="domain" description="Toprim" evidence="14">
    <location>
        <begin position="264"/>
        <end position="353"/>
    </location>
</feature>
<dbReference type="GO" id="GO:0006269">
    <property type="term" value="P:DNA replication, synthesis of primer"/>
    <property type="evidence" value="ECO:0007669"/>
    <property type="project" value="UniProtKB-KW"/>
</dbReference>
<gene>
    <name evidence="15" type="primary">dnaG_5</name>
    <name evidence="15" type="ORF">ERS852510_03874</name>
</gene>
<keyword evidence="5 15" id="KW-0548">Nucleotidyltransferase</keyword>
<dbReference type="Pfam" id="PF01807">
    <property type="entry name" value="Zn_ribbon_DnaG"/>
    <property type="match status" value="1"/>
</dbReference>
<dbReference type="InterPro" id="IPR006171">
    <property type="entry name" value="TOPRIM_dom"/>
</dbReference>
<dbReference type="GO" id="GO:0008270">
    <property type="term" value="F:zinc ion binding"/>
    <property type="evidence" value="ECO:0007669"/>
    <property type="project" value="UniProtKB-KW"/>
</dbReference>
<evidence type="ECO:0000256" key="12">
    <source>
        <dbReference type="ARBA" id="ARBA00023163"/>
    </source>
</evidence>
<evidence type="ECO:0000256" key="8">
    <source>
        <dbReference type="ARBA" id="ARBA00022771"/>
    </source>
</evidence>
<evidence type="ECO:0000256" key="1">
    <source>
        <dbReference type="ARBA" id="ARBA00001947"/>
    </source>
</evidence>
<dbReference type="InterPro" id="IPR050219">
    <property type="entry name" value="DnaG_primase"/>
</dbReference>
<dbReference type="PANTHER" id="PTHR30313:SF2">
    <property type="entry name" value="DNA PRIMASE"/>
    <property type="match status" value="1"/>
</dbReference>
<evidence type="ECO:0000259" key="14">
    <source>
        <dbReference type="PROSITE" id="PS50880"/>
    </source>
</evidence>
<dbReference type="EMBL" id="CZAO01000025">
    <property type="protein sequence ID" value="CUQ30167.1"/>
    <property type="molecule type" value="Genomic_DNA"/>
</dbReference>
<evidence type="ECO:0000256" key="7">
    <source>
        <dbReference type="ARBA" id="ARBA00022723"/>
    </source>
</evidence>
<dbReference type="SUPFAM" id="SSF57783">
    <property type="entry name" value="Zinc beta-ribbon"/>
    <property type="match status" value="1"/>
</dbReference>
<evidence type="ECO:0000256" key="4">
    <source>
        <dbReference type="ARBA" id="ARBA00022679"/>
    </source>
</evidence>
<evidence type="ECO:0000256" key="10">
    <source>
        <dbReference type="ARBA" id="ARBA00022842"/>
    </source>
</evidence>
<evidence type="ECO:0000313" key="15">
    <source>
        <dbReference type="EMBL" id="CUQ30167.1"/>
    </source>
</evidence>
<evidence type="ECO:0000256" key="11">
    <source>
        <dbReference type="ARBA" id="ARBA00023125"/>
    </source>
</evidence>
<evidence type="ECO:0000256" key="13">
    <source>
        <dbReference type="SAM" id="MobiDB-lite"/>
    </source>
</evidence>
<evidence type="ECO:0000256" key="3">
    <source>
        <dbReference type="ARBA" id="ARBA00022515"/>
    </source>
</evidence>
<dbReference type="Gene3D" id="3.40.1360.10">
    <property type="match status" value="1"/>
</dbReference>
<dbReference type="InterPro" id="IPR006295">
    <property type="entry name" value="DNA_primase_DnaG"/>
</dbReference>
<proteinExistence type="predicted"/>
<dbReference type="Pfam" id="PF13155">
    <property type="entry name" value="Toprim_2"/>
    <property type="match status" value="1"/>
</dbReference>
<keyword evidence="11" id="KW-0238">DNA-binding</keyword>
<protein>
    <submittedName>
        <fullName evidence="15">DNA primase</fullName>
        <ecNumber evidence="15">2.7.7.-</ecNumber>
    </submittedName>
</protein>
<keyword evidence="8" id="KW-0863">Zinc-finger</keyword>
<dbReference type="NCBIfam" id="TIGR01391">
    <property type="entry name" value="dnaG"/>
    <property type="match status" value="1"/>
</dbReference>
<dbReference type="Gene3D" id="3.90.980.10">
    <property type="entry name" value="DNA primase, catalytic core, N-terminal domain"/>
    <property type="match status" value="1"/>
</dbReference>
<dbReference type="SMART" id="SM00400">
    <property type="entry name" value="ZnF_CHCC"/>
    <property type="match status" value="1"/>
</dbReference>
<dbReference type="Gene3D" id="3.90.580.10">
    <property type="entry name" value="Zinc finger, CHC2-type domain"/>
    <property type="match status" value="1"/>
</dbReference>
<feature type="compositionally biased region" description="Basic and acidic residues" evidence="13">
    <location>
        <begin position="1069"/>
        <end position="1083"/>
    </location>
</feature>
<keyword evidence="2" id="KW-0240">DNA-directed RNA polymerase</keyword>
<dbReference type="FunFam" id="3.90.580.10:FF:000001">
    <property type="entry name" value="DNA primase"/>
    <property type="match status" value="1"/>
</dbReference>
<keyword evidence="3" id="KW-0639">Primosome</keyword>
<evidence type="ECO:0000256" key="2">
    <source>
        <dbReference type="ARBA" id="ARBA00022478"/>
    </source>
</evidence>
<dbReference type="InterPro" id="IPR034151">
    <property type="entry name" value="TOPRIM_DnaG_bac"/>
</dbReference>
<dbReference type="CDD" id="cd03364">
    <property type="entry name" value="TOPRIM_DnaG_primases"/>
    <property type="match status" value="1"/>
</dbReference>
<dbReference type="InterPro" id="IPR002694">
    <property type="entry name" value="Znf_CHC2"/>
</dbReference>
<keyword evidence="7" id="KW-0479">Metal-binding</keyword>
<dbReference type="GO" id="GO:0000428">
    <property type="term" value="C:DNA-directed RNA polymerase complex"/>
    <property type="evidence" value="ECO:0007669"/>
    <property type="project" value="UniProtKB-KW"/>
</dbReference>
<dbReference type="InterPro" id="IPR037068">
    <property type="entry name" value="DNA_primase_core_N_sf"/>
</dbReference>
<comment type="cofactor">
    <cofactor evidence="1">
        <name>Zn(2+)</name>
        <dbReference type="ChEBI" id="CHEBI:29105"/>
    </cofactor>
</comment>
<keyword evidence="12" id="KW-0804">Transcription</keyword>
<dbReference type="RefSeq" id="WP_070101176.1">
    <property type="nucleotide sequence ID" value="NZ_CZAO01000025.1"/>
</dbReference>
<dbReference type="GO" id="GO:0003899">
    <property type="term" value="F:DNA-directed RNA polymerase activity"/>
    <property type="evidence" value="ECO:0007669"/>
    <property type="project" value="InterPro"/>
</dbReference>
<dbReference type="AlphaFoldDB" id="A0A174VCZ3"/>
<dbReference type="InterPro" id="IPR036977">
    <property type="entry name" value="DNA_primase_Znf_CHC2"/>
</dbReference>
<dbReference type="InterPro" id="IPR027417">
    <property type="entry name" value="P-loop_NTPase"/>
</dbReference>
<dbReference type="EC" id="2.7.7.-" evidence="15"/>
<evidence type="ECO:0000256" key="5">
    <source>
        <dbReference type="ARBA" id="ARBA00022695"/>
    </source>
</evidence>
<name>A0A174VCZ3_BACUN</name>
<dbReference type="InterPro" id="IPR013264">
    <property type="entry name" value="DNAG_N"/>
</dbReference>
<evidence type="ECO:0000256" key="9">
    <source>
        <dbReference type="ARBA" id="ARBA00022833"/>
    </source>
</evidence>
<dbReference type="GO" id="GO:0005737">
    <property type="term" value="C:cytoplasm"/>
    <property type="evidence" value="ECO:0007669"/>
    <property type="project" value="TreeGrafter"/>
</dbReference>
<reference evidence="15 16" key="1">
    <citation type="submission" date="2015-09" db="EMBL/GenBank/DDBJ databases">
        <authorList>
            <consortium name="Pathogen Informatics"/>
        </authorList>
    </citation>
    <scope>NUCLEOTIDE SEQUENCE [LARGE SCALE GENOMIC DNA]</scope>
    <source>
        <strain evidence="15 16">2789STDY5834898</strain>
    </source>
</reference>
<evidence type="ECO:0000313" key="16">
    <source>
        <dbReference type="Proteomes" id="UP000095766"/>
    </source>
</evidence>
<dbReference type="PROSITE" id="PS50880">
    <property type="entry name" value="TOPRIM"/>
    <property type="match status" value="1"/>
</dbReference>
<keyword evidence="10" id="KW-0460">Magnesium</keyword>
<dbReference type="GO" id="GO:0003677">
    <property type="term" value="F:DNA binding"/>
    <property type="evidence" value="ECO:0007669"/>
    <property type="project" value="UniProtKB-KW"/>
</dbReference>
<evidence type="ECO:0000256" key="6">
    <source>
        <dbReference type="ARBA" id="ARBA00022705"/>
    </source>
</evidence>
<keyword evidence="4 15" id="KW-0808">Transferase</keyword>
<dbReference type="GO" id="GO:1990077">
    <property type="term" value="C:primosome complex"/>
    <property type="evidence" value="ECO:0007669"/>
    <property type="project" value="UniProtKB-KW"/>
</dbReference>
<dbReference type="SUPFAM" id="SSF56731">
    <property type="entry name" value="DNA primase core"/>
    <property type="match status" value="1"/>
</dbReference>
<feature type="region of interest" description="Disordered" evidence="13">
    <location>
        <begin position="1059"/>
        <end position="1083"/>
    </location>
</feature>
<dbReference type="SUPFAM" id="SSF52540">
    <property type="entry name" value="P-loop containing nucleoside triphosphate hydrolases"/>
    <property type="match status" value="1"/>
</dbReference>
<dbReference type="Pfam" id="PF08275">
    <property type="entry name" value="DNAG_N"/>
    <property type="match status" value="1"/>
</dbReference>
<sequence length="1083" mass="124535">MIDERIIEQILDRADIVDVISGYVDLKKKGVNYQACCPFHKEKTPSFFVSPARGTWHCFGCGKGGNAVGFLMEHETMSYPEAVRHLGKKYGITVEEERLTPEQEQARMKRESMFVINQRCAEHFRQNLLDPANKVAAEYVKGRWGLEYAEETGIGFAPDKWDDLLKFAQSAGLSIDLMKEMGLLSDNKEKAKERGTEIRTFDGYRNRIVIPIRDRFRRIIGFTARDMSGEKVAKYINSAENEIYHKRDSIFGIDTAIRQAAKEDKFYLVEGAPDAMQLQRIRVNNAVAPLGGDWTESQMEQLKKYATKVCFLPDADPPTPDKGEKLGAGIRNVMRNGLQAMKCGFGVSVKEIPLGEAQSKNDPDTYCTSIQKFQELKEVDFIPWYASYIFQDINTTEERSDAVSTICSMVVMVKDEVKESMYLKQLQSFYDDKKLWQTAINRAKKLDKAKQVINESKKIDRDLYQKYGFYEEYNAYFALAGDSGKAVQWSNFTMLPLFHIKDSLLPKRLYRIKNQNKQEEIIEMKQEDLVSLSKFKQKVEGLGNYIWLATEKELTKLKMFLYEQTETALEVTQLGWQRQGFFAFGNGCFDTEWHIADEYGIVRLKNGNFYLPGCSTIYRDDIKLFQFERRFVHTTYNNVSIRVYSEQLIRVFGDNAKVGICFLIASLFRDIISGQTKSFPILNLFGPKGSGKSELGHSLMSFFIINNNPPNIQNATIAALGDAVAQCANALVHIDEYKNSIDLDKREFLKGLWDGTGRSRMNMDRDKKREITSVDCGVILSGQEMPTIDIALFSRLIYLTFTKTEFSTSEKQAFDQCKSIRDLGLSHLTLQLLRYRSKMETDFTSSYRQCMGDLNERLKGESIEDRIQRNWVIPLAAFRALEAVLDVPFTYLDLLNICVDGIIRQNRECKSNNELANFWNVVSYLQQDGEIFLESDFRIDYLSGLKTNKVKDLAFKQPRPILRMRTDRIFMLYKKFSKQVGDTALPTESLNFYLENSKEYLGVQNSVRFKNILKGVEVTKELEAGGQKYYKKTSVTKQALCFDYTELMANYNINLNIDMGMPDEEEEGRDNKPPEDKTSPYKF</sequence>